<sequence>MSENSSSVLTPEQVAKFYKDGYLILPGFIPKDETAALLSRAKQLIAEFSLEGHPMTRFTTGEEDDPTQSKKHVGDEYFLASGDKIRFFLEDDAFDAQGNLVKPKEKSVNKIGHGLHELDAVFHKFTMENEKLRQLARDLAFHQDPEVLQSMVICKQPEIGGKVPEHNDSTFLYTDPPSALGFWFALEPCTEFNGALSFLAGSHRSTPINKRFVRLPEGGTGFTNIETPITPLDLQNQPSERSTNTSTAEGDYVLETCDAGTLVLIHGSVLHKSERNTSQNTRFAYTFHMIESAPKARYDERNWLQPTETMPFSKLYGTQAVH</sequence>
<gene>
    <name evidence="6" type="ORF">RHS03_01283</name>
</gene>
<keyword evidence="3" id="KW-0479">Metal-binding</keyword>
<dbReference type="SUPFAM" id="SSF51197">
    <property type="entry name" value="Clavaminate synthase-like"/>
    <property type="match status" value="1"/>
</dbReference>
<feature type="non-terminal residue" evidence="6">
    <location>
        <position position="1"/>
    </location>
</feature>
<dbReference type="Proteomes" id="UP000602905">
    <property type="component" value="Unassembled WGS sequence"/>
</dbReference>
<evidence type="ECO:0000256" key="4">
    <source>
        <dbReference type="ARBA" id="ARBA00023004"/>
    </source>
</evidence>
<name>A0A8H7I0J7_9AGAM</name>
<dbReference type="PANTHER" id="PTHR20883:SF15">
    <property type="entry name" value="PHYTANOYL-COA DIOXYGENASE DOMAIN-CONTAINING PROTEIN 1"/>
    <property type="match status" value="1"/>
</dbReference>
<dbReference type="OrthoDB" id="445007at2759"/>
<keyword evidence="4" id="KW-0408">Iron</keyword>
<evidence type="ECO:0000313" key="6">
    <source>
        <dbReference type="EMBL" id="KAF8712189.1"/>
    </source>
</evidence>
<keyword evidence="6" id="KW-0223">Dioxygenase</keyword>
<comment type="cofactor">
    <cofactor evidence="1">
        <name>Fe cation</name>
        <dbReference type="ChEBI" id="CHEBI:24875"/>
    </cofactor>
</comment>
<protein>
    <submittedName>
        <fullName evidence="6">Phytanoyl-CoA dioxygenase</fullName>
    </submittedName>
</protein>
<dbReference type="Gene3D" id="2.60.120.620">
    <property type="entry name" value="q2cbj1_9rhob like domain"/>
    <property type="match status" value="1"/>
</dbReference>
<evidence type="ECO:0000256" key="1">
    <source>
        <dbReference type="ARBA" id="ARBA00001962"/>
    </source>
</evidence>
<accession>A0A8H7I0J7</accession>
<proteinExistence type="inferred from homology"/>
<dbReference type="Pfam" id="PF05721">
    <property type="entry name" value="PhyH"/>
    <property type="match status" value="1"/>
</dbReference>
<dbReference type="GO" id="GO:0051213">
    <property type="term" value="F:dioxygenase activity"/>
    <property type="evidence" value="ECO:0007669"/>
    <property type="project" value="UniProtKB-KW"/>
</dbReference>
<dbReference type="GO" id="GO:0046872">
    <property type="term" value="F:metal ion binding"/>
    <property type="evidence" value="ECO:0007669"/>
    <property type="project" value="UniProtKB-KW"/>
</dbReference>
<comment type="similarity">
    <text evidence="2">Belongs to the PhyH family.</text>
</comment>
<dbReference type="InterPro" id="IPR008775">
    <property type="entry name" value="Phytyl_CoA_dOase-like"/>
</dbReference>
<evidence type="ECO:0000313" key="7">
    <source>
        <dbReference type="Proteomes" id="UP000602905"/>
    </source>
</evidence>
<organism evidence="6 7">
    <name type="scientific">Rhizoctonia solani</name>
    <dbReference type="NCBI Taxonomy" id="456999"/>
    <lineage>
        <taxon>Eukaryota</taxon>
        <taxon>Fungi</taxon>
        <taxon>Dikarya</taxon>
        <taxon>Basidiomycota</taxon>
        <taxon>Agaricomycotina</taxon>
        <taxon>Agaricomycetes</taxon>
        <taxon>Cantharellales</taxon>
        <taxon>Ceratobasidiaceae</taxon>
        <taxon>Rhizoctonia</taxon>
    </lineage>
</organism>
<feature type="compositionally biased region" description="Polar residues" evidence="5">
    <location>
        <begin position="224"/>
        <end position="248"/>
    </location>
</feature>
<comment type="caution">
    <text evidence="6">The sequence shown here is derived from an EMBL/GenBank/DDBJ whole genome shotgun (WGS) entry which is preliminary data.</text>
</comment>
<dbReference type="PANTHER" id="PTHR20883">
    <property type="entry name" value="PHYTANOYL-COA DIOXYGENASE DOMAIN CONTAINING 1"/>
    <property type="match status" value="1"/>
</dbReference>
<dbReference type="EMBL" id="JACYCD010000044">
    <property type="protein sequence ID" value="KAF8712189.1"/>
    <property type="molecule type" value="Genomic_DNA"/>
</dbReference>
<feature type="region of interest" description="Disordered" evidence="5">
    <location>
        <begin position="224"/>
        <end position="249"/>
    </location>
</feature>
<keyword evidence="6" id="KW-0560">Oxidoreductase</keyword>
<evidence type="ECO:0000256" key="5">
    <source>
        <dbReference type="SAM" id="MobiDB-lite"/>
    </source>
</evidence>
<evidence type="ECO:0000256" key="3">
    <source>
        <dbReference type="ARBA" id="ARBA00022723"/>
    </source>
</evidence>
<dbReference type="AlphaFoldDB" id="A0A8H7I0J7"/>
<evidence type="ECO:0000256" key="2">
    <source>
        <dbReference type="ARBA" id="ARBA00005830"/>
    </source>
</evidence>
<reference evidence="6" key="1">
    <citation type="submission" date="2020-09" db="EMBL/GenBank/DDBJ databases">
        <title>Comparative genome analyses of four rice-infecting Rhizoctonia solani isolates reveal extensive enrichment of homogalacturonan modification genes.</title>
        <authorList>
            <person name="Lee D.-Y."/>
            <person name="Jeon J."/>
            <person name="Kim K.-T."/>
            <person name="Cheong K."/>
            <person name="Song H."/>
            <person name="Choi G."/>
            <person name="Ko J."/>
            <person name="Opiyo S.O."/>
            <person name="Zuo S."/>
            <person name="Madhav S."/>
            <person name="Lee Y.-H."/>
            <person name="Wang G.-L."/>
        </authorList>
    </citation>
    <scope>NUCLEOTIDE SEQUENCE</scope>
    <source>
        <strain evidence="6">AG1-IA WGL</strain>
    </source>
</reference>